<dbReference type="GO" id="GO:0004649">
    <property type="term" value="F:poly(ADP-ribose) glycohydrolase activity"/>
    <property type="evidence" value="ECO:0007669"/>
    <property type="project" value="InterPro"/>
</dbReference>
<dbReference type="AlphaFoldDB" id="A0A0U5J7N7"/>
<evidence type="ECO:0000259" key="1">
    <source>
        <dbReference type="Pfam" id="PF05028"/>
    </source>
</evidence>
<dbReference type="GO" id="GO:0005975">
    <property type="term" value="P:carbohydrate metabolic process"/>
    <property type="evidence" value="ECO:0007669"/>
    <property type="project" value="InterPro"/>
</dbReference>
<reference evidence="3" key="1">
    <citation type="submission" date="2015-09" db="EMBL/GenBank/DDBJ databases">
        <authorList>
            <person name="Bertelli C."/>
        </authorList>
    </citation>
    <scope>NUCLEOTIDE SEQUENCE [LARGE SCALE GENOMIC DNA]</scope>
    <source>
        <strain evidence="3">KNic</strain>
    </source>
</reference>
<dbReference type="GO" id="GO:1990966">
    <property type="term" value="P:ATP generation from poly-ADP-D-ribose"/>
    <property type="evidence" value="ECO:0007669"/>
    <property type="project" value="TreeGrafter"/>
</dbReference>
<dbReference type="InterPro" id="IPR007724">
    <property type="entry name" value="Poly_GlycHdrlase"/>
</dbReference>
<organism evidence="2 3">
    <name type="scientific">Candidatus Protochlamydia naegleriophila</name>
    <dbReference type="NCBI Taxonomy" id="389348"/>
    <lineage>
        <taxon>Bacteria</taxon>
        <taxon>Pseudomonadati</taxon>
        <taxon>Chlamydiota</taxon>
        <taxon>Chlamydiia</taxon>
        <taxon>Parachlamydiales</taxon>
        <taxon>Parachlamydiaceae</taxon>
        <taxon>Candidatus Protochlamydia</taxon>
    </lineage>
</organism>
<dbReference type="GO" id="GO:0006282">
    <property type="term" value="P:regulation of DNA repair"/>
    <property type="evidence" value="ECO:0007669"/>
    <property type="project" value="InterPro"/>
</dbReference>
<dbReference type="GO" id="GO:0009225">
    <property type="term" value="P:nucleotide-sugar metabolic process"/>
    <property type="evidence" value="ECO:0007669"/>
    <property type="project" value="TreeGrafter"/>
</dbReference>
<evidence type="ECO:0000313" key="3">
    <source>
        <dbReference type="Proteomes" id="UP000069902"/>
    </source>
</evidence>
<dbReference type="STRING" id="389348.PNK_0460"/>
<dbReference type="InParanoid" id="A0A0U5J7N7"/>
<dbReference type="PATRIC" id="fig|389348.3.peg.508"/>
<dbReference type="PANTHER" id="PTHR12837">
    <property type="entry name" value="POLY ADP-RIBOSE GLYCOHYDROLASE"/>
    <property type="match status" value="1"/>
</dbReference>
<dbReference type="KEGG" id="pnl:PNK_0460"/>
<dbReference type="EMBL" id="LN879502">
    <property type="protein sequence ID" value="CUI16089.1"/>
    <property type="molecule type" value="Genomic_DNA"/>
</dbReference>
<dbReference type="Pfam" id="PF05028">
    <property type="entry name" value="PARG_cat_C"/>
    <property type="match status" value="1"/>
</dbReference>
<gene>
    <name evidence="2" type="ORF">PNK_0460</name>
</gene>
<dbReference type="Proteomes" id="UP000069902">
    <property type="component" value="Chromosome cPNK"/>
</dbReference>
<keyword evidence="3" id="KW-1185">Reference proteome</keyword>
<dbReference type="PANTHER" id="PTHR12837:SF0">
    <property type="entry name" value="POLY(ADP-RIBOSE) GLYCOHYDROLASE"/>
    <property type="match status" value="1"/>
</dbReference>
<dbReference type="InterPro" id="IPR046372">
    <property type="entry name" value="PARG_cat_C"/>
</dbReference>
<accession>A0A0U5J7N7</accession>
<sequence>MTILITEINELPNDYYPVPGKPPKTMSVDHNGREYRFIGRYEKSYSFPNRVWLVVSALVKFILRLPNSSDNWNAGISGKTRVKVYCAGPTTNHSFTDTHNPKSPNRGKVDAFNPFNNQKHSYAFVSLSDLRLEIAALKKGSPVEQKKAALIQQGLDLFISKECPIELKTFRLENRDNFKFSSTSADPLPIDPSYFSERFRAERTLNLSVTSAFYDYVPTDSVSEDFWVDFANASLGGGCFTHGFVQEEIMVHEMPDFAAHIAGHLSSSKTGWCDITTREGSLTDRNRVMRGSPNPYLMKGLHRVQAVNNDLAYGDKLSGLSESELLDSTIPLAHPQNVNILAIAAPKLFSRNRAEQWDPSTLKDNFNTLMAGLQLIKEQSDHPIIHSGKIGCGAFSNDTHAIYLLHCLAAQHTGLTIKLHGYQDQEAIQFQQSWNSVAPQLTDKPLKECIEIISQHLRTHYA</sequence>
<dbReference type="GO" id="GO:0005737">
    <property type="term" value="C:cytoplasm"/>
    <property type="evidence" value="ECO:0007669"/>
    <property type="project" value="TreeGrafter"/>
</dbReference>
<protein>
    <recommendedName>
        <fullName evidence="1">PARG catalytic Macro domain-containing protein</fullName>
    </recommendedName>
</protein>
<name>A0A0U5J7N7_9BACT</name>
<feature type="domain" description="PARG catalytic Macro" evidence="1">
    <location>
        <begin position="334"/>
        <end position="426"/>
    </location>
</feature>
<proteinExistence type="predicted"/>
<evidence type="ECO:0000313" key="2">
    <source>
        <dbReference type="EMBL" id="CUI16089.1"/>
    </source>
</evidence>